<dbReference type="AlphaFoldDB" id="A0A454JGG2"/>
<keyword evidence="1" id="KW-1133">Transmembrane helix</keyword>
<keyword evidence="1" id="KW-0472">Membrane</keyword>
<keyword evidence="3" id="KW-1185">Reference proteome</keyword>
<dbReference type="InterPro" id="IPR007498">
    <property type="entry name" value="PqiA-like"/>
</dbReference>
<organism evidence="2 3">
    <name type="scientific">Aquitalea palustris</name>
    <dbReference type="NCBI Taxonomy" id="2480983"/>
    <lineage>
        <taxon>Bacteria</taxon>
        <taxon>Pseudomonadati</taxon>
        <taxon>Pseudomonadota</taxon>
        <taxon>Betaproteobacteria</taxon>
        <taxon>Neisseriales</taxon>
        <taxon>Chromobacteriaceae</taxon>
        <taxon>Aquitalea</taxon>
    </lineage>
</organism>
<gene>
    <name evidence="2" type="ORF">EAY64_13675</name>
</gene>
<keyword evidence="1" id="KW-0812">Transmembrane</keyword>
<feature type="transmembrane region" description="Helical" evidence="1">
    <location>
        <begin position="59"/>
        <end position="78"/>
    </location>
</feature>
<reference evidence="2 3" key="1">
    <citation type="submission" date="2018-10" db="EMBL/GenBank/DDBJ databases">
        <title>Draft genome sequence of Aquitalea MWU14-2217 isolated from a wild cranberry bog in Provincetown, Massachusetts.</title>
        <authorList>
            <person name="Ebadzadsahrai G."/>
            <person name="Soby S."/>
        </authorList>
    </citation>
    <scope>NUCLEOTIDE SEQUENCE [LARGE SCALE GENOMIC DNA]</scope>
    <source>
        <strain evidence="2 3">MWU14-2217</strain>
    </source>
</reference>
<evidence type="ECO:0000256" key="1">
    <source>
        <dbReference type="SAM" id="Phobius"/>
    </source>
</evidence>
<accession>A0A454JGG2</accession>
<sequence>MSDMSSRLENRSWQHPVVLACHECDLLQTRPDNARKDMQCCRCGSRLPCQGPDQLKPSLALLLASLLVFVLANVFPVVQLEAGGTRLDTTLLGTAWQLSQQGMLPIAAVIVLTGCLLPGLELTCMLYLLLPLMLGRVPAGFARIIRTLRLLHPWGMMEVFLLAALVALVKLAHLADVHAGIGLWSFFALILLLSGNASCFDTNLLWERQQACKAN</sequence>
<dbReference type="Pfam" id="PF04403">
    <property type="entry name" value="PqiA"/>
    <property type="match status" value="1"/>
</dbReference>
<name>A0A454JGG2_9NEIS</name>
<feature type="transmembrane region" description="Helical" evidence="1">
    <location>
        <begin position="106"/>
        <end position="130"/>
    </location>
</feature>
<proteinExistence type="predicted"/>
<evidence type="ECO:0000313" key="2">
    <source>
        <dbReference type="EMBL" id="RMC95475.1"/>
    </source>
</evidence>
<dbReference type="Proteomes" id="UP000274139">
    <property type="component" value="Unassembled WGS sequence"/>
</dbReference>
<feature type="transmembrane region" description="Helical" evidence="1">
    <location>
        <begin position="181"/>
        <end position="200"/>
    </location>
</feature>
<evidence type="ECO:0000313" key="3">
    <source>
        <dbReference type="Proteomes" id="UP000274139"/>
    </source>
</evidence>
<dbReference type="EMBL" id="RFAR01000056">
    <property type="protein sequence ID" value="RMC95475.1"/>
    <property type="molecule type" value="Genomic_DNA"/>
</dbReference>
<comment type="caution">
    <text evidence="2">The sequence shown here is derived from an EMBL/GenBank/DDBJ whole genome shotgun (WGS) entry which is preliminary data.</text>
</comment>
<feature type="transmembrane region" description="Helical" evidence="1">
    <location>
        <begin position="150"/>
        <end position="169"/>
    </location>
</feature>
<protein>
    <submittedName>
        <fullName evidence="2">Paraquat-inducible protein A</fullName>
    </submittedName>
</protein>